<feature type="non-terminal residue" evidence="2">
    <location>
        <position position="40"/>
    </location>
</feature>
<feature type="domain" description="Biopterin-dependent aromatic amino acid hydroxylase family profile" evidence="1">
    <location>
        <begin position="1"/>
        <end position="40"/>
    </location>
</feature>
<organism evidence="2">
    <name type="scientific">marine sediment metagenome</name>
    <dbReference type="NCBI Taxonomy" id="412755"/>
    <lineage>
        <taxon>unclassified sequences</taxon>
        <taxon>metagenomes</taxon>
        <taxon>ecological metagenomes</taxon>
    </lineage>
</organism>
<name>X0X5V6_9ZZZZ</name>
<gene>
    <name evidence="2" type="ORF">S01H1_71901</name>
</gene>
<accession>X0X5V6</accession>
<dbReference type="InterPro" id="IPR019774">
    <property type="entry name" value="Aromatic-AA_hydroxylase_C"/>
</dbReference>
<reference evidence="2" key="1">
    <citation type="journal article" date="2014" name="Front. Microbiol.">
        <title>High frequency of phylogenetically diverse reductive dehalogenase-homologous genes in deep subseafloor sedimentary metagenomes.</title>
        <authorList>
            <person name="Kawai M."/>
            <person name="Futagami T."/>
            <person name="Toyoda A."/>
            <person name="Takaki Y."/>
            <person name="Nishi S."/>
            <person name="Hori S."/>
            <person name="Arai W."/>
            <person name="Tsubouchi T."/>
            <person name="Morono Y."/>
            <person name="Uchiyama I."/>
            <person name="Ito T."/>
            <person name="Fujiyama A."/>
            <person name="Inagaki F."/>
            <person name="Takami H."/>
        </authorList>
    </citation>
    <scope>NUCLEOTIDE SEQUENCE</scope>
    <source>
        <strain evidence="2">Expedition CK06-06</strain>
    </source>
</reference>
<dbReference type="EMBL" id="BARS01047908">
    <property type="protein sequence ID" value="GAG30782.1"/>
    <property type="molecule type" value="Genomic_DNA"/>
</dbReference>
<evidence type="ECO:0000313" key="2">
    <source>
        <dbReference type="EMBL" id="GAG30782.1"/>
    </source>
</evidence>
<proteinExistence type="predicted"/>
<dbReference type="PROSITE" id="PS51410">
    <property type="entry name" value="BH4_AAA_HYDROXYL_2"/>
    <property type="match status" value="1"/>
</dbReference>
<comment type="caution">
    <text evidence="2">The sequence shown here is derived from an EMBL/GenBank/DDBJ whole genome shotgun (WGS) entry which is preliminary data.</text>
</comment>
<dbReference type="AlphaFoldDB" id="X0X5V6"/>
<evidence type="ECO:0000259" key="1">
    <source>
        <dbReference type="PROSITE" id="PS51410"/>
    </source>
</evidence>
<sequence>MTRLYYPTTEPGLLLEPSRDGLVLVLTSDGVIEKSDQSAS</sequence>
<dbReference type="GO" id="GO:0016714">
    <property type="term" value="F:oxidoreductase activity, acting on paired donors, with incorporation or reduction of molecular oxygen, reduced pteridine as one donor, and incorporation of one atom of oxygen"/>
    <property type="evidence" value="ECO:0007669"/>
    <property type="project" value="InterPro"/>
</dbReference>
<protein>
    <recommendedName>
        <fullName evidence="1">Biopterin-dependent aromatic amino acid hydroxylase family profile domain-containing protein</fullName>
    </recommendedName>
</protein>